<evidence type="ECO:0000256" key="1">
    <source>
        <dbReference type="ARBA" id="ARBA00001966"/>
    </source>
</evidence>
<gene>
    <name evidence="13" type="ORF">UFOPK1440_00312</name>
    <name evidence="14" type="ORF">UFOPK1946_00556</name>
</gene>
<dbReference type="Pfam" id="PF02467">
    <property type="entry name" value="Whib"/>
    <property type="match status" value="1"/>
</dbReference>
<dbReference type="PANTHER" id="PTHR38839">
    <property type="entry name" value="TRANSCRIPTIONAL REGULATOR WHID-RELATED"/>
    <property type="match status" value="1"/>
</dbReference>
<dbReference type="GO" id="GO:0047134">
    <property type="term" value="F:protein-disulfide reductase [NAD(P)H] activity"/>
    <property type="evidence" value="ECO:0007669"/>
    <property type="project" value="TreeGrafter"/>
</dbReference>
<keyword evidence="6" id="KW-0411">Iron-sulfur</keyword>
<dbReference type="GO" id="GO:0003677">
    <property type="term" value="F:DNA binding"/>
    <property type="evidence" value="ECO:0007669"/>
    <property type="project" value="UniProtKB-KW"/>
</dbReference>
<evidence type="ECO:0000256" key="4">
    <source>
        <dbReference type="ARBA" id="ARBA00022723"/>
    </source>
</evidence>
<comment type="similarity">
    <text evidence="2">Belongs to the WhiB family.</text>
</comment>
<evidence type="ECO:0000256" key="3">
    <source>
        <dbReference type="ARBA" id="ARBA00022485"/>
    </source>
</evidence>
<keyword evidence="5" id="KW-0408">Iron</keyword>
<dbReference type="GO" id="GO:0046872">
    <property type="term" value="F:metal ion binding"/>
    <property type="evidence" value="ECO:0007669"/>
    <property type="project" value="UniProtKB-KW"/>
</dbReference>
<evidence type="ECO:0000313" key="13">
    <source>
        <dbReference type="EMBL" id="CAB4538538.1"/>
    </source>
</evidence>
<feature type="region of interest" description="Disordered" evidence="11">
    <location>
        <begin position="96"/>
        <end position="118"/>
    </location>
</feature>
<proteinExistence type="inferred from homology"/>
<evidence type="ECO:0000256" key="9">
    <source>
        <dbReference type="ARBA" id="ARBA00023157"/>
    </source>
</evidence>
<feature type="domain" description="4Fe-4S Wbl-type" evidence="12">
    <location>
        <begin position="38"/>
        <end position="95"/>
    </location>
</feature>
<comment type="cofactor">
    <cofactor evidence="1">
        <name>[4Fe-4S] cluster</name>
        <dbReference type="ChEBI" id="CHEBI:49883"/>
    </cofactor>
</comment>
<accession>A0A6J6ID06</accession>
<dbReference type="GO" id="GO:0045892">
    <property type="term" value="P:negative regulation of DNA-templated transcription"/>
    <property type="evidence" value="ECO:0007669"/>
    <property type="project" value="TreeGrafter"/>
</dbReference>
<evidence type="ECO:0000256" key="8">
    <source>
        <dbReference type="ARBA" id="ARBA00023125"/>
    </source>
</evidence>
<keyword evidence="3" id="KW-0004">4Fe-4S</keyword>
<dbReference type="InterPro" id="IPR034768">
    <property type="entry name" value="4FE4S_WBL"/>
</dbReference>
<reference evidence="14" key="1">
    <citation type="submission" date="2020-05" db="EMBL/GenBank/DDBJ databases">
        <authorList>
            <person name="Chiriac C."/>
            <person name="Salcher M."/>
            <person name="Ghai R."/>
            <person name="Kavagutti S V."/>
        </authorList>
    </citation>
    <scope>NUCLEOTIDE SEQUENCE</scope>
</reference>
<evidence type="ECO:0000256" key="2">
    <source>
        <dbReference type="ARBA" id="ARBA00006597"/>
    </source>
</evidence>
<keyword evidence="4" id="KW-0479">Metal-binding</keyword>
<evidence type="ECO:0000313" key="14">
    <source>
        <dbReference type="EMBL" id="CAB4622189.1"/>
    </source>
</evidence>
<name>A0A6J6ID06_9ZZZZ</name>
<sequence length="118" mass="12855">MTVLYSELQVAGWAETGDRIGLDDVTYRADNDKAFTLPCHIADPEIFFADSDLEINAAKSLCAPCPMRSACLEGALSRQEPCGVWGGELFEDGQVVARKRRPGRPPREVEKSGNEVAA</sequence>
<evidence type="ECO:0000256" key="10">
    <source>
        <dbReference type="ARBA" id="ARBA00023163"/>
    </source>
</evidence>
<organism evidence="14">
    <name type="scientific">freshwater metagenome</name>
    <dbReference type="NCBI Taxonomy" id="449393"/>
    <lineage>
        <taxon>unclassified sequences</taxon>
        <taxon>metagenomes</taxon>
        <taxon>ecological metagenomes</taxon>
    </lineage>
</organism>
<evidence type="ECO:0000256" key="6">
    <source>
        <dbReference type="ARBA" id="ARBA00023014"/>
    </source>
</evidence>
<keyword evidence="10" id="KW-0804">Transcription</keyword>
<dbReference type="PROSITE" id="PS51674">
    <property type="entry name" value="4FE4S_WBL"/>
    <property type="match status" value="1"/>
</dbReference>
<dbReference type="PANTHER" id="PTHR38839:SF2">
    <property type="entry name" value="TRANSCRIPTIONAL REGULATOR WHIB7-RELATED"/>
    <property type="match status" value="1"/>
</dbReference>
<protein>
    <submittedName>
        <fullName evidence="14">Unannotated protein</fullName>
    </submittedName>
</protein>
<dbReference type="GO" id="GO:0051539">
    <property type="term" value="F:4 iron, 4 sulfur cluster binding"/>
    <property type="evidence" value="ECO:0007669"/>
    <property type="project" value="UniProtKB-KW"/>
</dbReference>
<dbReference type="GO" id="GO:0045454">
    <property type="term" value="P:cell redox homeostasis"/>
    <property type="evidence" value="ECO:0007669"/>
    <property type="project" value="TreeGrafter"/>
</dbReference>
<dbReference type="InterPro" id="IPR003482">
    <property type="entry name" value="Whib"/>
</dbReference>
<evidence type="ECO:0000256" key="7">
    <source>
        <dbReference type="ARBA" id="ARBA00023015"/>
    </source>
</evidence>
<keyword evidence="7" id="KW-0805">Transcription regulation</keyword>
<dbReference type="EMBL" id="CAEZVG010000021">
    <property type="protein sequence ID" value="CAB4622189.1"/>
    <property type="molecule type" value="Genomic_DNA"/>
</dbReference>
<evidence type="ECO:0000259" key="12">
    <source>
        <dbReference type="PROSITE" id="PS51674"/>
    </source>
</evidence>
<keyword evidence="8" id="KW-0238">DNA-binding</keyword>
<evidence type="ECO:0000256" key="5">
    <source>
        <dbReference type="ARBA" id="ARBA00023004"/>
    </source>
</evidence>
<feature type="compositionally biased region" description="Basic and acidic residues" evidence="11">
    <location>
        <begin position="105"/>
        <end position="118"/>
    </location>
</feature>
<keyword evidence="9" id="KW-1015">Disulfide bond</keyword>
<evidence type="ECO:0000256" key="11">
    <source>
        <dbReference type="SAM" id="MobiDB-lite"/>
    </source>
</evidence>
<dbReference type="HAMAP" id="MF_01479">
    <property type="entry name" value="WhiB"/>
    <property type="match status" value="1"/>
</dbReference>
<dbReference type="AlphaFoldDB" id="A0A6J6ID06"/>
<dbReference type="EMBL" id="CAEZSP010000008">
    <property type="protein sequence ID" value="CAB4538538.1"/>
    <property type="molecule type" value="Genomic_DNA"/>
</dbReference>